<dbReference type="InterPro" id="IPR021961">
    <property type="entry name" value="McrB_DNA-bd"/>
</dbReference>
<dbReference type="AlphaFoldDB" id="K9TDX1"/>
<evidence type="ECO:0000259" key="1">
    <source>
        <dbReference type="Pfam" id="PF12102"/>
    </source>
</evidence>
<dbReference type="KEGG" id="oac:Oscil6304_1367"/>
<evidence type="ECO:0000313" key="2">
    <source>
        <dbReference type="EMBL" id="AFY81077.1"/>
    </source>
</evidence>
<feature type="domain" description="Type IV methyl-directed restriction enzyme EcoKMcrB subunit DNA-binding" evidence="1">
    <location>
        <begin position="9"/>
        <end position="196"/>
    </location>
</feature>
<dbReference type="Gene3D" id="3.30.920.90">
    <property type="match status" value="1"/>
</dbReference>
<proteinExistence type="predicted"/>
<dbReference type="InterPro" id="IPR003615">
    <property type="entry name" value="HNH_nuc"/>
</dbReference>
<dbReference type="CDD" id="cd00085">
    <property type="entry name" value="HNHc"/>
    <property type="match status" value="1"/>
</dbReference>
<dbReference type="eggNOG" id="COG3183">
    <property type="taxonomic scope" value="Bacteria"/>
</dbReference>
<name>K9TDX1_9CYAN</name>
<dbReference type="Pfam" id="PF12102">
    <property type="entry name" value="MrcB_N"/>
    <property type="match status" value="1"/>
</dbReference>
<evidence type="ECO:0000313" key="3">
    <source>
        <dbReference type="Proteomes" id="UP000010367"/>
    </source>
</evidence>
<organism evidence="2 3">
    <name type="scientific">Oscillatoria acuminata PCC 6304</name>
    <dbReference type="NCBI Taxonomy" id="56110"/>
    <lineage>
        <taxon>Bacteria</taxon>
        <taxon>Bacillati</taxon>
        <taxon>Cyanobacteriota</taxon>
        <taxon>Cyanophyceae</taxon>
        <taxon>Oscillatoriophycideae</taxon>
        <taxon>Oscillatoriales</taxon>
        <taxon>Oscillatoriaceae</taxon>
        <taxon>Oscillatoria</taxon>
    </lineage>
</organism>
<accession>K9TDX1</accession>
<dbReference type="GO" id="GO:0004519">
    <property type="term" value="F:endonuclease activity"/>
    <property type="evidence" value="ECO:0007669"/>
    <property type="project" value="UniProtKB-KW"/>
</dbReference>
<dbReference type="OrthoDB" id="9779761at2"/>
<dbReference type="HOGENOM" id="CLU_713013_0_0_3"/>
<dbReference type="Proteomes" id="UP000010367">
    <property type="component" value="Chromosome"/>
</dbReference>
<reference evidence="2 3" key="1">
    <citation type="submission" date="2012-06" db="EMBL/GenBank/DDBJ databases">
        <title>Finished chromosome of genome of Oscillatoria acuminata PCC 6304.</title>
        <authorList>
            <consortium name="US DOE Joint Genome Institute"/>
            <person name="Gugger M."/>
            <person name="Coursin T."/>
            <person name="Rippka R."/>
            <person name="Tandeau De Marsac N."/>
            <person name="Huntemann M."/>
            <person name="Wei C.-L."/>
            <person name="Han J."/>
            <person name="Detter J.C."/>
            <person name="Han C."/>
            <person name="Tapia R."/>
            <person name="Davenport K."/>
            <person name="Daligault H."/>
            <person name="Erkkila T."/>
            <person name="Gu W."/>
            <person name="Munk A.C.C."/>
            <person name="Teshima H."/>
            <person name="Xu Y."/>
            <person name="Chain P."/>
            <person name="Chen A."/>
            <person name="Krypides N."/>
            <person name="Mavromatis K."/>
            <person name="Markowitz V."/>
            <person name="Szeto E."/>
            <person name="Ivanova N."/>
            <person name="Mikhailova N."/>
            <person name="Ovchinnikova G."/>
            <person name="Pagani I."/>
            <person name="Pati A."/>
            <person name="Goodwin L."/>
            <person name="Peters L."/>
            <person name="Pitluck S."/>
            <person name="Woyke T."/>
            <person name="Kerfeld C."/>
        </authorList>
    </citation>
    <scope>NUCLEOTIDE SEQUENCE [LARGE SCALE GENOMIC DNA]</scope>
    <source>
        <strain evidence="2 3">PCC 6304</strain>
    </source>
</reference>
<gene>
    <name evidence="2" type="ORF">Oscil6304_1367</name>
</gene>
<protein>
    <submittedName>
        <fullName evidence="2">Putative restriction endonuclease</fullName>
    </submittedName>
</protein>
<dbReference type="Gene3D" id="1.10.30.50">
    <property type="match status" value="1"/>
</dbReference>
<keyword evidence="2" id="KW-0540">Nuclease</keyword>
<keyword evidence="2" id="KW-0255">Endonuclease</keyword>
<dbReference type="RefSeq" id="WP_015147725.1">
    <property type="nucleotide sequence ID" value="NC_019693.1"/>
</dbReference>
<keyword evidence="2" id="KW-0378">Hydrolase</keyword>
<dbReference type="EMBL" id="CP003607">
    <property type="protein sequence ID" value="AFY81077.1"/>
    <property type="molecule type" value="Genomic_DNA"/>
</dbReference>
<dbReference type="InParanoid" id="K9TDX1"/>
<keyword evidence="3" id="KW-1185">Reference proteome</keyword>
<sequence length="318" mass="36834">MLKAVIETVLREYPQANKEDFKNHPFASYMRNDIAPLLTRYLNLPEIYKIQSSAGNGAWATIPWIAVFNNLVTDSVRVGFFTAYLFCADFSGVYLSLLQGTDSKKKIYGLGVSREILRKQAKVFRGMISNDFQLELHEDIDLKLDTIPKETTARRLGQAYEAGHILSLYYSQVNLPSSEKMYADILSFIKIYEELVEHKISDNQELDSVSEEFWSEDLTKYRIHRQVERNQSLSKRAKEIHGYICKACKFDFEAHYGTIGHRYIEAHHIVPISSLSKTKVQLDPRKDFTVLCSNCHRMIHRIKPTPTLEEFKKLIKIK</sequence>